<reference evidence="1 2" key="1">
    <citation type="submission" date="2016-10" db="EMBL/GenBank/DDBJ databases">
        <authorList>
            <person name="Varghese N."/>
            <person name="Submissions S."/>
        </authorList>
    </citation>
    <scope>NUCLEOTIDE SEQUENCE [LARGE SCALE GENOMIC DNA]</scope>
    <source>
        <strain evidence="1 2">DSM 14526</strain>
    </source>
</reference>
<dbReference type="EMBL" id="FNQH01000001">
    <property type="protein sequence ID" value="SEA00216.1"/>
    <property type="molecule type" value="Genomic_DNA"/>
</dbReference>
<accession>A0AB37ZXR2</accession>
<sequence>MNGFVYFHGDETEKEFLQKCLNQWDTLSENDAMFKLGALFSEIRHRVAELEANDDR</sequence>
<evidence type="ECO:0000313" key="2">
    <source>
        <dbReference type="Proteomes" id="UP000199042"/>
    </source>
</evidence>
<dbReference type="RefSeq" id="WP_176974125.1">
    <property type="nucleotide sequence ID" value="NZ_FJNA01000002.1"/>
</dbReference>
<proteinExistence type="predicted"/>
<gene>
    <name evidence="1" type="ORF">SAMN04488525_101837</name>
</gene>
<protein>
    <submittedName>
        <fullName evidence="1">Uncharacterized protein</fullName>
    </submittedName>
</protein>
<dbReference type="Proteomes" id="UP000199042">
    <property type="component" value="Unassembled WGS sequence"/>
</dbReference>
<keyword evidence="2" id="KW-1185">Reference proteome</keyword>
<name>A0AB37ZXR2_9LACT</name>
<evidence type="ECO:0000313" key="1">
    <source>
        <dbReference type="EMBL" id="SEA00216.1"/>
    </source>
</evidence>
<dbReference type="AlphaFoldDB" id="A0AB37ZXR2"/>
<organism evidence="1 2">
    <name type="scientific">Trichococcus collinsii</name>
    <dbReference type="NCBI Taxonomy" id="157076"/>
    <lineage>
        <taxon>Bacteria</taxon>
        <taxon>Bacillati</taxon>
        <taxon>Bacillota</taxon>
        <taxon>Bacilli</taxon>
        <taxon>Lactobacillales</taxon>
        <taxon>Carnobacteriaceae</taxon>
        <taxon>Trichococcus</taxon>
    </lineage>
</organism>
<comment type="caution">
    <text evidence="1">The sequence shown here is derived from an EMBL/GenBank/DDBJ whole genome shotgun (WGS) entry which is preliminary data.</text>
</comment>